<dbReference type="Proteomes" id="UP001596390">
    <property type="component" value="Unassembled WGS sequence"/>
</dbReference>
<evidence type="ECO:0000256" key="1">
    <source>
        <dbReference type="SAM" id="MobiDB-lite"/>
    </source>
</evidence>
<evidence type="ECO:0000313" key="3">
    <source>
        <dbReference type="Proteomes" id="UP001596390"/>
    </source>
</evidence>
<accession>A0ABD5YEA4</accession>
<dbReference type="EMBL" id="JBHSZZ010000055">
    <property type="protein sequence ID" value="MFC7187694.1"/>
    <property type="molecule type" value="Genomic_DNA"/>
</dbReference>
<dbReference type="RefSeq" id="WP_267665164.1">
    <property type="nucleotide sequence ID" value="NZ_JAODIX010000055.1"/>
</dbReference>
<protein>
    <submittedName>
        <fullName evidence="2">Uncharacterized protein</fullName>
    </submittedName>
</protein>
<comment type="caution">
    <text evidence="2">The sequence shown here is derived from an EMBL/GenBank/DDBJ whole genome shotgun (WGS) entry which is preliminary data.</text>
</comment>
<feature type="compositionally biased region" description="Basic and acidic residues" evidence="1">
    <location>
        <begin position="44"/>
        <end position="73"/>
    </location>
</feature>
<feature type="compositionally biased region" description="Polar residues" evidence="1">
    <location>
        <begin position="8"/>
        <end position="21"/>
    </location>
</feature>
<sequence>MPADHAFTSGSQAFSPGSRTASRPIRDDDPSRPLGGRSLLTAGEADRNPRNDEADRNPRSDEADRNSRSDGADRNLSNEVDVCA</sequence>
<gene>
    <name evidence="2" type="ORF">ACFQMK_12525</name>
</gene>
<feature type="region of interest" description="Disordered" evidence="1">
    <location>
        <begin position="1"/>
        <end position="84"/>
    </location>
</feature>
<organism evidence="2 3">
    <name type="scientific">Halorubrum yunnanense</name>
    <dbReference type="NCBI Taxonomy" id="1526162"/>
    <lineage>
        <taxon>Archaea</taxon>
        <taxon>Methanobacteriati</taxon>
        <taxon>Methanobacteriota</taxon>
        <taxon>Stenosarchaea group</taxon>
        <taxon>Halobacteria</taxon>
        <taxon>Halobacteriales</taxon>
        <taxon>Haloferacaceae</taxon>
        <taxon>Halorubrum</taxon>
    </lineage>
</organism>
<name>A0ABD5YEA4_9EURY</name>
<dbReference type="AlphaFoldDB" id="A0ABD5YEA4"/>
<reference evidence="2 3" key="1">
    <citation type="journal article" date="2019" name="Int. J. Syst. Evol. Microbiol.">
        <title>The Global Catalogue of Microorganisms (GCM) 10K type strain sequencing project: providing services to taxonomists for standard genome sequencing and annotation.</title>
        <authorList>
            <consortium name="The Broad Institute Genomics Platform"/>
            <consortium name="The Broad Institute Genome Sequencing Center for Infectious Disease"/>
            <person name="Wu L."/>
            <person name="Ma J."/>
        </authorList>
    </citation>
    <scope>NUCLEOTIDE SEQUENCE [LARGE SCALE GENOMIC DNA]</scope>
    <source>
        <strain evidence="2 3">Q85</strain>
    </source>
</reference>
<evidence type="ECO:0000313" key="2">
    <source>
        <dbReference type="EMBL" id="MFC7187694.1"/>
    </source>
</evidence>
<proteinExistence type="predicted"/>
<keyword evidence="3" id="KW-1185">Reference proteome</keyword>